<comment type="caution">
    <text evidence="1">The sequence shown here is derived from an EMBL/GenBank/DDBJ whole genome shotgun (WGS) entry which is preliminary data.</text>
</comment>
<gene>
    <name evidence="1" type="ORF">MM239_18490</name>
</gene>
<name>A0ABS9V4T4_9BACT</name>
<reference evidence="1" key="1">
    <citation type="submission" date="2022-03" db="EMBL/GenBank/DDBJ databases">
        <title>De novo assembled genomes of Belliella spp. (Cyclobacteriaceae) strains.</title>
        <authorList>
            <person name="Szabo A."/>
            <person name="Korponai K."/>
            <person name="Felfoldi T."/>
        </authorList>
    </citation>
    <scope>NUCLEOTIDE SEQUENCE</scope>
    <source>
        <strain evidence="1">DSM 111904</strain>
    </source>
</reference>
<sequence>MVLKSVDPLGINVLLLVARSLKVPHLLDNNGFPKKVPPQQQPDRCPVCLGNRGTACPRMLHAVLSSEIRLHRLIGWFLQTLKEAMMYFGISHGVPGYSPMGNY</sequence>
<organism evidence="1 2">
    <name type="scientific">Belliella filtrata</name>
    <dbReference type="NCBI Taxonomy" id="2923435"/>
    <lineage>
        <taxon>Bacteria</taxon>
        <taxon>Pseudomonadati</taxon>
        <taxon>Bacteroidota</taxon>
        <taxon>Cytophagia</taxon>
        <taxon>Cytophagales</taxon>
        <taxon>Cyclobacteriaceae</taxon>
        <taxon>Belliella</taxon>
    </lineage>
</organism>
<keyword evidence="2" id="KW-1185">Reference proteome</keyword>
<evidence type="ECO:0000313" key="2">
    <source>
        <dbReference type="Proteomes" id="UP001165489"/>
    </source>
</evidence>
<evidence type="ECO:0000313" key="1">
    <source>
        <dbReference type="EMBL" id="MCH7411388.1"/>
    </source>
</evidence>
<proteinExistence type="predicted"/>
<accession>A0ABS9V4T4</accession>
<dbReference type="EMBL" id="JAKZGP010000074">
    <property type="protein sequence ID" value="MCH7411388.1"/>
    <property type="molecule type" value="Genomic_DNA"/>
</dbReference>
<dbReference type="Proteomes" id="UP001165489">
    <property type="component" value="Unassembled WGS sequence"/>
</dbReference>
<protein>
    <submittedName>
        <fullName evidence="1">Uncharacterized protein</fullName>
    </submittedName>
</protein>